<dbReference type="InterPro" id="IPR037523">
    <property type="entry name" value="VOC_core"/>
</dbReference>
<keyword evidence="3" id="KW-1185">Reference proteome</keyword>
<feature type="domain" description="VOC" evidence="1">
    <location>
        <begin position="10"/>
        <end position="141"/>
    </location>
</feature>
<dbReference type="SUPFAM" id="SSF54593">
    <property type="entry name" value="Glyoxalase/Bleomycin resistance protein/Dihydroxybiphenyl dioxygenase"/>
    <property type="match status" value="1"/>
</dbReference>
<dbReference type="InterPro" id="IPR004360">
    <property type="entry name" value="Glyas_Fos-R_dOase_dom"/>
</dbReference>
<evidence type="ECO:0000259" key="1">
    <source>
        <dbReference type="PROSITE" id="PS51819"/>
    </source>
</evidence>
<sequence>MAQDEANFGQICWLEVPVSSVHRAAAFYSSVLGWECKDVDEGKPPAVEGIQSIHMFSKGNLHGAFLVMQKESSIPKIADPEVPEKCPPLPTFRVTSIDETLENVVAAGGKVHIPRTKIGGDMGYFARFIDTEGNVMGLWAFK</sequence>
<dbReference type="PANTHER" id="PTHR33993">
    <property type="entry name" value="GLYOXALASE-RELATED"/>
    <property type="match status" value="1"/>
</dbReference>
<dbReference type="EMBL" id="JAZHXJ010000642">
    <property type="protein sequence ID" value="KAL1855191.1"/>
    <property type="molecule type" value="Genomic_DNA"/>
</dbReference>
<dbReference type="Pfam" id="PF00903">
    <property type="entry name" value="Glyoxalase"/>
    <property type="match status" value="1"/>
</dbReference>
<evidence type="ECO:0000313" key="2">
    <source>
        <dbReference type="EMBL" id="KAL1855191.1"/>
    </source>
</evidence>
<evidence type="ECO:0000313" key="3">
    <source>
        <dbReference type="Proteomes" id="UP001586593"/>
    </source>
</evidence>
<dbReference type="Proteomes" id="UP001586593">
    <property type="component" value="Unassembled WGS sequence"/>
</dbReference>
<organism evidence="2 3">
    <name type="scientific">Phialemonium thermophilum</name>
    <dbReference type="NCBI Taxonomy" id="223376"/>
    <lineage>
        <taxon>Eukaryota</taxon>
        <taxon>Fungi</taxon>
        <taxon>Dikarya</taxon>
        <taxon>Ascomycota</taxon>
        <taxon>Pezizomycotina</taxon>
        <taxon>Sordariomycetes</taxon>
        <taxon>Sordariomycetidae</taxon>
        <taxon>Cephalothecales</taxon>
        <taxon>Cephalothecaceae</taxon>
        <taxon>Phialemonium</taxon>
    </lineage>
</organism>
<gene>
    <name evidence="2" type="ORF">VTK73DRAFT_8627</name>
</gene>
<dbReference type="PROSITE" id="PS51819">
    <property type="entry name" value="VOC"/>
    <property type="match status" value="1"/>
</dbReference>
<dbReference type="CDD" id="cd07247">
    <property type="entry name" value="SgaA_N_like"/>
    <property type="match status" value="1"/>
</dbReference>
<reference evidence="2 3" key="1">
    <citation type="journal article" date="2024" name="Commun. Biol.">
        <title>Comparative genomic analysis of thermophilic fungi reveals convergent evolutionary adaptations and gene losses.</title>
        <authorList>
            <person name="Steindorff A.S."/>
            <person name="Aguilar-Pontes M.V."/>
            <person name="Robinson A.J."/>
            <person name="Andreopoulos B."/>
            <person name="LaButti K."/>
            <person name="Kuo A."/>
            <person name="Mondo S."/>
            <person name="Riley R."/>
            <person name="Otillar R."/>
            <person name="Haridas S."/>
            <person name="Lipzen A."/>
            <person name="Grimwood J."/>
            <person name="Schmutz J."/>
            <person name="Clum A."/>
            <person name="Reid I.D."/>
            <person name="Moisan M.C."/>
            <person name="Butler G."/>
            <person name="Nguyen T.T.M."/>
            <person name="Dewar K."/>
            <person name="Conant G."/>
            <person name="Drula E."/>
            <person name="Henrissat B."/>
            <person name="Hansel C."/>
            <person name="Singer S."/>
            <person name="Hutchinson M.I."/>
            <person name="de Vries R.P."/>
            <person name="Natvig D.O."/>
            <person name="Powell A.J."/>
            <person name="Tsang A."/>
            <person name="Grigoriev I.V."/>
        </authorList>
    </citation>
    <scope>NUCLEOTIDE SEQUENCE [LARGE SCALE GENOMIC DNA]</scope>
    <source>
        <strain evidence="2 3">ATCC 24622</strain>
    </source>
</reference>
<accession>A0ABR3W7W6</accession>
<dbReference type="Gene3D" id="3.10.180.10">
    <property type="entry name" value="2,3-Dihydroxybiphenyl 1,2-Dioxygenase, domain 1"/>
    <property type="match status" value="1"/>
</dbReference>
<protein>
    <recommendedName>
        <fullName evidence="1">VOC domain-containing protein</fullName>
    </recommendedName>
</protein>
<comment type="caution">
    <text evidence="2">The sequence shown here is derived from an EMBL/GenBank/DDBJ whole genome shotgun (WGS) entry which is preliminary data.</text>
</comment>
<dbReference type="InterPro" id="IPR052164">
    <property type="entry name" value="Anthracycline_SecMetBiosynth"/>
</dbReference>
<name>A0ABR3W7W6_9PEZI</name>
<dbReference type="InterPro" id="IPR029068">
    <property type="entry name" value="Glyas_Bleomycin-R_OHBP_Dase"/>
</dbReference>
<proteinExistence type="predicted"/>